<proteinExistence type="inferred from homology"/>
<dbReference type="GO" id="GO:0010181">
    <property type="term" value="F:FMN binding"/>
    <property type="evidence" value="ECO:0007669"/>
    <property type="project" value="InterPro"/>
</dbReference>
<dbReference type="InterPro" id="IPR013785">
    <property type="entry name" value="Aldolase_TIM"/>
</dbReference>
<evidence type="ECO:0000256" key="1">
    <source>
        <dbReference type="ARBA" id="ARBA00001917"/>
    </source>
</evidence>
<dbReference type="AlphaFoldDB" id="A0A060TAT2"/>
<dbReference type="PANTHER" id="PTHR22893:SF91">
    <property type="entry name" value="NADPH DEHYDROGENASE 2-RELATED"/>
    <property type="match status" value="1"/>
</dbReference>
<dbReference type="PANTHER" id="PTHR22893">
    <property type="entry name" value="NADH OXIDOREDUCTASE-RELATED"/>
    <property type="match status" value="1"/>
</dbReference>
<dbReference type="PhylomeDB" id="A0A060TAT2"/>
<name>A0A060TAT2_BLAAD</name>
<reference evidence="5" key="2">
    <citation type="submission" date="2014-06" db="EMBL/GenBank/DDBJ databases">
        <title>The complete genome of Blastobotrys (Arxula) adeninivorans LS3 - a yeast of biotechnological interest.</title>
        <authorList>
            <person name="Kunze G."/>
            <person name="Gaillardin C."/>
            <person name="Czernicka M."/>
            <person name="Durrens P."/>
            <person name="Martin T."/>
            <person name="Boer E."/>
            <person name="Gabaldon T."/>
            <person name="Cruz J."/>
            <person name="Talla E."/>
            <person name="Marck C."/>
            <person name="Goffeau A."/>
            <person name="Barbe V."/>
            <person name="Baret P."/>
            <person name="Baronian K."/>
            <person name="Beier S."/>
            <person name="Bleykasten C."/>
            <person name="Bode R."/>
            <person name="Casaregola S."/>
            <person name="Despons L."/>
            <person name="Fairhead C."/>
            <person name="Giersberg M."/>
            <person name="Gierski P."/>
            <person name="Hahnel U."/>
            <person name="Hartmann A."/>
            <person name="Jankowska D."/>
            <person name="Jubin C."/>
            <person name="Jung P."/>
            <person name="Lafontaine I."/>
            <person name="Leh-Louis V."/>
            <person name="Lemaire M."/>
            <person name="Marcet-Houben M."/>
            <person name="Mascher M."/>
            <person name="Morel G."/>
            <person name="Richard G.-F."/>
            <person name="Riechen J."/>
            <person name="Sacerdot C."/>
            <person name="Sarkar A."/>
            <person name="Savel G."/>
            <person name="Schacherer J."/>
            <person name="Sherman D."/>
            <person name="Straub M.-L."/>
            <person name="Stein N."/>
            <person name="Thierry A."/>
            <person name="Trautwein-Schult A."/>
            <person name="Westhof E."/>
            <person name="Worch S."/>
            <person name="Dujon B."/>
            <person name="Souciet J.-L."/>
            <person name="Wincker P."/>
            <person name="Scholz U."/>
            <person name="Neuveglise N."/>
        </authorList>
    </citation>
    <scope>NUCLEOTIDE SEQUENCE</scope>
    <source>
        <strain evidence="5">LS3</strain>
    </source>
</reference>
<feature type="domain" description="NADH:flavin oxidoreductase/NADH oxidase N-terminal" evidence="4">
    <location>
        <begin position="7"/>
        <end position="338"/>
    </location>
</feature>
<gene>
    <name evidence="5" type="ORF">GNLVRS02_ARAD1D22484g</name>
</gene>
<dbReference type="InterPro" id="IPR045247">
    <property type="entry name" value="Oye-like"/>
</dbReference>
<protein>
    <submittedName>
        <fullName evidence="5">ARAD1D22484p</fullName>
    </submittedName>
</protein>
<evidence type="ECO:0000313" key="5">
    <source>
        <dbReference type="EMBL" id="CDP37914.1"/>
    </source>
</evidence>
<organism evidence="5">
    <name type="scientific">Blastobotrys adeninivorans</name>
    <name type="common">Yeast</name>
    <name type="synonym">Arxula adeninivorans</name>
    <dbReference type="NCBI Taxonomy" id="409370"/>
    <lineage>
        <taxon>Eukaryota</taxon>
        <taxon>Fungi</taxon>
        <taxon>Dikarya</taxon>
        <taxon>Ascomycota</taxon>
        <taxon>Saccharomycotina</taxon>
        <taxon>Dipodascomycetes</taxon>
        <taxon>Dipodascales</taxon>
        <taxon>Trichomonascaceae</taxon>
        <taxon>Blastobotrys</taxon>
    </lineage>
</organism>
<dbReference type="InterPro" id="IPR001155">
    <property type="entry name" value="OxRdtase_FMN_N"/>
</dbReference>
<dbReference type="GO" id="GO:0003959">
    <property type="term" value="F:NADPH dehydrogenase activity"/>
    <property type="evidence" value="ECO:0007669"/>
    <property type="project" value="TreeGrafter"/>
</dbReference>
<dbReference type="FunFam" id="3.20.20.70:FF:000138">
    <property type="entry name" value="NADPH dehydrogenase 1"/>
    <property type="match status" value="1"/>
</dbReference>
<keyword evidence="3" id="KW-0285">Flavoprotein</keyword>
<comment type="similarity">
    <text evidence="2">Belongs to the NADH:flavin oxidoreductase/NADH oxidase family.</text>
</comment>
<evidence type="ECO:0000259" key="4">
    <source>
        <dbReference type="Pfam" id="PF00724"/>
    </source>
</evidence>
<dbReference type="Gene3D" id="3.20.20.70">
    <property type="entry name" value="Aldolase class I"/>
    <property type="match status" value="1"/>
</dbReference>
<evidence type="ECO:0000256" key="2">
    <source>
        <dbReference type="ARBA" id="ARBA00005979"/>
    </source>
</evidence>
<dbReference type="CDD" id="cd02933">
    <property type="entry name" value="OYE_like_FMN"/>
    <property type="match status" value="1"/>
</dbReference>
<reference evidence="5" key="1">
    <citation type="submission" date="2014-02" db="EMBL/GenBank/DDBJ databases">
        <authorList>
            <person name="Genoscope - CEA"/>
        </authorList>
    </citation>
    <scope>NUCLEOTIDE SEQUENCE</scope>
    <source>
        <strain evidence="5">LS3</strain>
    </source>
</reference>
<evidence type="ECO:0000256" key="3">
    <source>
        <dbReference type="ARBA" id="ARBA00022643"/>
    </source>
</evidence>
<keyword evidence="3" id="KW-0288">FMN</keyword>
<sequence length="361" mass="39834">MTRSKAFERVKVGRLELGHRVAMAPLTRMRADEKTQALPDVAVEYYEQRACRPGTLIIAEAAFISPESRGYPKSPGMWTQPQLDQWKKVFDAIHAKGCFVYAQLIAMGRVAPEGVVGKGNVVGPSAVAAAGEDQPRALSEQEIQQYIRDFATAAKNAVQAGADGVEIHAGNGYLVDQFLHENSNVRTDKYGGSIENRARFALEVIDAISKAIGPDRTAVRFSPWGEFGDVDYGVSAVPQWSYLAAELEKRRIGGNGVAYVHLIEPRVGGNDDRDKKDHESNEFFRLIYGGMLMRAGALADMKLIDDLVSKDEKALVALGRYFVSNPDLIDRLEKGIPLTKYHRPTFYTSGLEGYIDYPFAS</sequence>
<accession>A0A060TAT2</accession>
<dbReference type="SUPFAM" id="SSF51395">
    <property type="entry name" value="FMN-linked oxidoreductases"/>
    <property type="match status" value="1"/>
</dbReference>
<dbReference type="Pfam" id="PF00724">
    <property type="entry name" value="Oxidored_FMN"/>
    <property type="match status" value="1"/>
</dbReference>
<dbReference type="EMBL" id="HG937694">
    <property type="protein sequence ID" value="CDP37914.1"/>
    <property type="molecule type" value="Genomic_DNA"/>
</dbReference>
<comment type="cofactor">
    <cofactor evidence="1">
        <name>FMN</name>
        <dbReference type="ChEBI" id="CHEBI:58210"/>
    </cofactor>
</comment>